<dbReference type="Gene3D" id="2.60.40.1120">
    <property type="entry name" value="Carboxypeptidase-like, regulatory domain"/>
    <property type="match status" value="1"/>
</dbReference>
<evidence type="ECO:0000256" key="2">
    <source>
        <dbReference type="ARBA" id="ARBA00022448"/>
    </source>
</evidence>
<evidence type="ECO:0000259" key="13">
    <source>
        <dbReference type="Pfam" id="PF07715"/>
    </source>
</evidence>
<organism evidence="14 15">
    <name type="scientific">Chloracidobacterium sp. N</name>
    <dbReference type="NCBI Taxonomy" id="2821540"/>
    <lineage>
        <taxon>Bacteria</taxon>
        <taxon>Pseudomonadati</taxon>
        <taxon>Acidobacteriota</taxon>
        <taxon>Terriglobia</taxon>
        <taxon>Terriglobales</taxon>
        <taxon>Acidobacteriaceae</taxon>
        <taxon>Chloracidobacterium</taxon>
        <taxon>Chloracidobacterium aggregatum</taxon>
    </lineage>
</organism>
<gene>
    <name evidence="14" type="ORF">J8C05_06550</name>
</gene>
<dbReference type="Gene3D" id="2.40.170.20">
    <property type="entry name" value="TonB-dependent receptor, beta-barrel domain"/>
    <property type="match status" value="1"/>
</dbReference>
<dbReference type="Pfam" id="PF07715">
    <property type="entry name" value="Plug"/>
    <property type="match status" value="1"/>
</dbReference>
<sequence>MSNAVMVISFAKRAAFPWSGLRAGRGYSWIGVLVMAVWLGVVGVAGAQAEDRGALTGSVTDGQGAPIAEASVLVRSVATGSTRMALTAADGTFTVGELRYGVYQIRVTREGFSDAVVEVRLAAPGATLDPIRLAPGTIREIVTITASRTVRDTMTTPEAVSVVTEQQLQERLPGTAADILRDLPGTYTQSQSFQTRPIIRGLEGNRVLVLVDGERLNHGRTPTSHVGNGVETGLVDVGTLEAIEVIRGAGSVLYGTEALGGTINFITRPPATVDSGVRVSGVVDPFFTSNGPGGRYGGSLSLATRRFTARVRQSFENFSDYTAGGPVEAGYASVVPQFDPVTRRVTGSTYRTNATRVEGRFFFTEQTFLRSSYERLASAPYRYPLQGTFDFLFSNRDKVNMGFVVRDLSPVIASVQISGYYQWQQRRDQVIVRALPALFQVTDRQINPTTGGFDGQVILTPFRNHVITAGISFYRDTSADDRIVIRGTLPTSSGGLTPAEAQTLAARIRTDGDVLRSLRNSQPRRDVPNANFQDLAFFVQDEYTPSRYVRLIGGLRVDGYRSRALDTPSYDIFNLIPPGTAGINGLESLRHANVAVTGSGGIVVSPIPAVSLVARGARSYREPNIFDRYNAGASHTLSPTTRSITIPNPDLRPETGINLDLGAKVRFTRFSGAFTYFRNNYTNFIGNFGTPVPGLAPIPNPIPGGVPLAVLQRQNLGRIRMQGIEAEFEAPFRLPDALRSSFVTLLGNLSVTRGDDLRANQPVDPFNFPVVPVKAVLGTRWNSATNRYWMEYRSRIVTTQRRLPPGSLYARPGTARLGFTVHDVRGGVNFDRERYGVALTLGVENLGNRFYQDLFSLFDAPARGRAFVAGVRLRFF</sequence>
<dbReference type="Gene3D" id="2.170.130.10">
    <property type="entry name" value="TonB-dependent receptor, plug domain"/>
    <property type="match status" value="1"/>
</dbReference>
<keyword evidence="15" id="KW-1185">Reference proteome</keyword>
<dbReference type="InterPro" id="IPR013784">
    <property type="entry name" value="Carb-bd-like_fold"/>
</dbReference>
<dbReference type="PROSITE" id="PS52016">
    <property type="entry name" value="TONB_DEPENDENT_REC_3"/>
    <property type="match status" value="1"/>
</dbReference>
<dbReference type="Pfam" id="PF13620">
    <property type="entry name" value="CarboxypepD_reg"/>
    <property type="match status" value="1"/>
</dbReference>
<dbReference type="InterPro" id="IPR037066">
    <property type="entry name" value="Plug_dom_sf"/>
</dbReference>
<keyword evidence="8 14" id="KW-0675">Receptor</keyword>
<reference evidence="14 15" key="1">
    <citation type="submission" date="2021-03" db="EMBL/GenBank/DDBJ databases">
        <title>Genomic and phenotypic characterization of Chloracidobacterium isolates provides evidence for multiple species.</title>
        <authorList>
            <person name="Saini M.K."/>
            <person name="Costas A.M.G."/>
            <person name="Tank M."/>
            <person name="Bryant D.A."/>
        </authorList>
    </citation>
    <scope>NUCLEOTIDE SEQUENCE [LARGE SCALE GENOMIC DNA]</scope>
    <source>
        <strain evidence="14 15">N</strain>
    </source>
</reference>
<proteinExistence type="inferred from homology"/>
<evidence type="ECO:0000256" key="7">
    <source>
        <dbReference type="ARBA" id="ARBA00023136"/>
    </source>
</evidence>
<feature type="domain" description="TonB-dependent receptor-like beta-barrel" evidence="12">
    <location>
        <begin position="367"/>
        <end position="846"/>
    </location>
</feature>
<dbReference type="InterPro" id="IPR012910">
    <property type="entry name" value="Plug_dom"/>
</dbReference>
<dbReference type="InterPro" id="IPR036942">
    <property type="entry name" value="Beta-barrel_TonB_sf"/>
</dbReference>
<dbReference type="Pfam" id="PF00593">
    <property type="entry name" value="TonB_dep_Rec_b-barrel"/>
    <property type="match status" value="1"/>
</dbReference>
<name>A0ABX8AWI8_9BACT</name>
<dbReference type="Proteomes" id="UP000677668">
    <property type="component" value="Chromosome 1"/>
</dbReference>
<keyword evidence="6 11" id="KW-0798">TonB box</keyword>
<evidence type="ECO:0000313" key="14">
    <source>
        <dbReference type="EMBL" id="QUV93043.1"/>
    </source>
</evidence>
<dbReference type="PANTHER" id="PTHR30069:SF29">
    <property type="entry name" value="HEMOGLOBIN AND HEMOGLOBIN-HAPTOGLOBIN-BINDING PROTEIN 1-RELATED"/>
    <property type="match status" value="1"/>
</dbReference>
<evidence type="ECO:0000256" key="5">
    <source>
        <dbReference type="ARBA" id="ARBA00022729"/>
    </source>
</evidence>
<dbReference type="InterPro" id="IPR000531">
    <property type="entry name" value="Beta-barrel_TonB"/>
</dbReference>
<evidence type="ECO:0000256" key="3">
    <source>
        <dbReference type="ARBA" id="ARBA00022452"/>
    </source>
</evidence>
<protein>
    <submittedName>
        <fullName evidence="14">TonB-dependent receptor</fullName>
    </submittedName>
</protein>
<evidence type="ECO:0000256" key="8">
    <source>
        <dbReference type="ARBA" id="ARBA00023170"/>
    </source>
</evidence>
<comment type="subcellular location">
    <subcellularLocation>
        <location evidence="1 10">Cell outer membrane</location>
        <topology evidence="1 10">Multi-pass membrane protein</topology>
    </subcellularLocation>
</comment>
<keyword evidence="7 10" id="KW-0472">Membrane</keyword>
<feature type="domain" description="TonB-dependent receptor plug" evidence="13">
    <location>
        <begin position="153"/>
        <end position="262"/>
    </location>
</feature>
<evidence type="ECO:0000259" key="12">
    <source>
        <dbReference type="Pfam" id="PF00593"/>
    </source>
</evidence>
<dbReference type="InterPro" id="IPR039426">
    <property type="entry name" value="TonB-dep_rcpt-like"/>
</dbReference>
<evidence type="ECO:0000256" key="9">
    <source>
        <dbReference type="ARBA" id="ARBA00023237"/>
    </source>
</evidence>
<keyword evidence="2 10" id="KW-0813">Transport</keyword>
<accession>A0ABX8AWI8</accession>
<dbReference type="SUPFAM" id="SSF49452">
    <property type="entry name" value="Starch-binding domain-like"/>
    <property type="match status" value="1"/>
</dbReference>
<keyword evidence="9 10" id="KW-0998">Cell outer membrane</keyword>
<dbReference type="RefSeq" id="WP_211421466.1">
    <property type="nucleotide sequence ID" value="NZ_CP072642.1"/>
</dbReference>
<keyword evidence="5" id="KW-0732">Signal</keyword>
<dbReference type="PANTHER" id="PTHR30069">
    <property type="entry name" value="TONB-DEPENDENT OUTER MEMBRANE RECEPTOR"/>
    <property type="match status" value="1"/>
</dbReference>
<evidence type="ECO:0000313" key="15">
    <source>
        <dbReference type="Proteomes" id="UP000677668"/>
    </source>
</evidence>
<evidence type="ECO:0000256" key="6">
    <source>
        <dbReference type="ARBA" id="ARBA00023077"/>
    </source>
</evidence>
<comment type="similarity">
    <text evidence="10 11">Belongs to the TonB-dependent receptor family.</text>
</comment>
<evidence type="ECO:0000256" key="10">
    <source>
        <dbReference type="PROSITE-ProRule" id="PRU01360"/>
    </source>
</evidence>
<keyword evidence="3 10" id="KW-1134">Transmembrane beta strand</keyword>
<keyword evidence="4 10" id="KW-0812">Transmembrane</keyword>
<evidence type="ECO:0000256" key="4">
    <source>
        <dbReference type="ARBA" id="ARBA00022692"/>
    </source>
</evidence>
<dbReference type="SUPFAM" id="SSF56935">
    <property type="entry name" value="Porins"/>
    <property type="match status" value="1"/>
</dbReference>
<evidence type="ECO:0000256" key="1">
    <source>
        <dbReference type="ARBA" id="ARBA00004571"/>
    </source>
</evidence>
<dbReference type="EMBL" id="CP072642">
    <property type="protein sequence ID" value="QUV93043.1"/>
    <property type="molecule type" value="Genomic_DNA"/>
</dbReference>
<evidence type="ECO:0000256" key="11">
    <source>
        <dbReference type="RuleBase" id="RU003357"/>
    </source>
</evidence>